<evidence type="ECO:0000313" key="2">
    <source>
        <dbReference type="Proteomes" id="UP000298663"/>
    </source>
</evidence>
<keyword evidence="2" id="KW-1185">Reference proteome</keyword>
<evidence type="ECO:0000313" key="1">
    <source>
        <dbReference type="EMBL" id="TKR95811.1"/>
    </source>
</evidence>
<dbReference type="EMBL" id="AZBU02000002">
    <property type="protein sequence ID" value="TKR95811.1"/>
    <property type="molecule type" value="Genomic_DNA"/>
</dbReference>
<reference evidence="1 2" key="1">
    <citation type="journal article" date="2015" name="Genome Biol.">
        <title>Comparative genomics of Steinernema reveals deeply conserved gene regulatory networks.</title>
        <authorList>
            <person name="Dillman A.R."/>
            <person name="Macchietto M."/>
            <person name="Porter C.F."/>
            <person name="Rogers A."/>
            <person name="Williams B."/>
            <person name="Antoshechkin I."/>
            <person name="Lee M.M."/>
            <person name="Goodwin Z."/>
            <person name="Lu X."/>
            <person name="Lewis E.E."/>
            <person name="Goodrich-Blair H."/>
            <person name="Stock S.P."/>
            <person name="Adams B.J."/>
            <person name="Sternberg P.W."/>
            <person name="Mortazavi A."/>
        </authorList>
    </citation>
    <scope>NUCLEOTIDE SEQUENCE [LARGE SCALE GENOMIC DNA]</scope>
    <source>
        <strain evidence="1 2">ALL</strain>
    </source>
</reference>
<comment type="caution">
    <text evidence="1">The sequence shown here is derived from an EMBL/GenBank/DDBJ whole genome shotgun (WGS) entry which is preliminary data.</text>
</comment>
<protein>
    <submittedName>
        <fullName evidence="1">Uncharacterized protein</fullName>
    </submittedName>
</protein>
<proteinExistence type="predicted"/>
<name>A0A4U5PHK7_STECR</name>
<dbReference type="Proteomes" id="UP000298663">
    <property type="component" value="Unassembled WGS sequence"/>
</dbReference>
<reference evidence="1 2" key="2">
    <citation type="journal article" date="2019" name="G3 (Bethesda)">
        <title>Hybrid Assembly of the Genome of the Entomopathogenic Nematode Steinernema carpocapsae Identifies the X-Chromosome.</title>
        <authorList>
            <person name="Serra L."/>
            <person name="Macchietto M."/>
            <person name="Macias-Munoz A."/>
            <person name="McGill C.J."/>
            <person name="Rodriguez I.M."/>
            <person name="Rodriguez B."/>
            <person name="Murad R."/>
            <person name="Mortazavi A."/>
        </authorList>
    </citation>
    <scope>NUCLEOTIDE SEQUENCE [LARGE SCALE GENOMIC DNA]</scope>
    <source>
        <strain evidence="1 2">ALL</strain>
    </source>
</reference>
<accession>A0A4U5PHK7</accession>
<gene>
    <name evidence="1" type="ORF">L596_009931</name>
</gene>
<sequence length="196" mass="22512">MRNGPYLVTGTYVNEYGKDYFTFYCSIEEVEMHCPVMKDSVAMGKWIDVEFVLYSADPVIVTYHIIDAPMSTMYDVTYGTLEIYAQLPVEKHDQKPNSCNICFVTCLHLGRIAMFYEEEQWNYLKSLNGGWVYASICMPTSYSFVESTKSLFVIKALHYPVPEDEQQAARRAKLKDRLDKLSLEFNNRKGGGQAAQ</sequence>
<organism evidence="1 2">
    <name type="scientific">Steinernema carpocapsae</name>
    <name type="common">Entomopathogenic nematode</name>
    <dbReference type="NCBI Taxonomy" id="34508"/>
    <lineage>
        <taxon>Eukaryota</taxon>
        <taxon>Metazoa</taxon>
        <taxon>Ecdysozoa</taxon>
        <taxon>Nematoda</taxon>
        <taxon>Chromadorea</taxon>
        <taxon>Rhabditida</taxon>
        <taxon>Tylenchina</taxon>
        <taxon>Panagrolaimomorpha</taxon>
        <taxon>Strongyloidoidea</taxon>
        <taxon>Steinernematidae</taxon>
        <taxon>Steinernema</taxon>
    </lineage>
</organism>
<dbReference type="AlphaFoldDB" id="A0A4U5PHK7"/>